<name>A0A0G4FX56_VITBC</name>
<dbReference type="InParanoid" id="A0A0G4FX56"/>
<dbReference type="Proteomes" id="UP000041254">
    <property type="component" value="Unassembled WGS sequence"/>
</dbReference>
<dbReference type="EMBL" id="CDMY01000511">
    <property type="protein sequence ID" value="CEM19412.1"/>
    <property type="molecule type" value="Genomic_DNA"/>
</dbReference>
<evidence type="ECO:0000256" key="1">
    <source>
        <dbReference type="SAM" id="MobiDB-lite"/>
    </source>
</evidence>
<gene>
    <name evidence="2" type="ORF">Vbra_1245</name>
</gene>
<accession>A0A0G4FX56</accession>
<proteinExistence type="predicted"/>
<feature type="compositionally biased region" description="Low complexity" evidence="1">
    <location>
        <begin position="167"/>
        <end position="187"/>
    </location>
</feature>
<feature type="region of interest" description="Disordered" evidence="1">
    <location>
        <begin position="161"/>
        <end position="188"/>
    </location>
</feature>
<evidence type="ECO:0000313" key="3">
    <source>
        <dbReference type="Proteomes" id="UP000041254"/>
    </source>
</evidence>
<reference evidence="2 3" key="1">
    <citation type="submission" date="2014-11" db="EMBL/GenBank/DDBJ databases">
        <authorList>
            <person name="Zhu J."/>
            <person name="Qi W."/>
            <person name="Song R."/>
        </authorList>
    </citation>
    <scope>NUCLEOTIDE SEQUENCE [LARGE SCALE GENOMIC DNA]</scope>
</reference>
<sequence length="462" mass="50396">MPLTPGGLDAGVSSAAMGSVVLKPNDGPSSVQHYMESIDPNPEAAERMRLYQCGLSPAPPLDGSSTHRIRKLLNSLGANTDEQQSAMIQGVCDMLRKVLEVHKTEVPAEEAVRPRDVRGAIVDLGQEQRVGRPAFRRYYSSDQNSTNILLSVFAVASISPEPPPHLSSPAPALRSSGSSPPQSSPSSLRTFTLQVGHIDSAGQTEGSFDPQGKETSVAPDMRFIWRLKQDRNNHRLTAGVSDPHAKKFLENITESDEAFLDFLQNDLKFSSFDCRSDLWTGAIAAVSFLSQKPVVGCQDGALRWHLSINSHKLYLVHLAAQRAEARRRGAAEEGGEAGWFSIALMCLDVDDPESDQDDGPQTVEDFVEGLRYYFDVWDLPEDDPEGLIIGRGDPIEAAKTIVFHRLLTAADPLQRATASAEAALEMLTRLVESRPIKIKEGPMRLRAQKGGWTTSTSMGEAL</sequence>
<organism evidence="2 3">
    <name type="scientific">Vitrella brassicaformis (strain CCMP3155)</name>
    <dbReference type="NCBI Taxonomy" id="1169540"/>
    <lineage>
        <taxon>Eukaryota</taxon>
        <taxon>Sar</taxon>
        <taxon>Alveolata</taxon>
        <taxon>Colpodellida</taxon>
        <taxon>Vitrellaceae</taxon>
        <taxon>Vitrella</taxon>
    </lineage>
</organism>
<dbReference type="AlphaFoldDB" id="A0A0G4FX56"/>
<evidence type="ECO:0000313" key="2">
    <source>
        <dbReference type="EMBL" id="CEM19412.1"/>
    </source>
</evidence>
<dbReference type="PhylomeDB" id="A0A0G4FX56"/>
<keyword evidence="3" id="KW-1185">Reference proteome</keyword>
<protein>
    <submittedName>
        <fullName evidence="2">Uncharacterized protein</fullName>
    </submittedName>
</protein>
<dbReference type="VEuPathDB" id="CryptoDB:Vbra_1245"/>